<dbReference type="EMBL" id="BK032800">
    <property type="protein sequence ID" value="DAF60957.1"/>
    <property type="molecule type" value="Genomic_DNA"/>
</dbReference>
<dbReference type="SMART" id="SM00990">
    <property type="entry name" value="VRR_NUC"/>
    <property type="match status" value="1"/>
</dbReference>
<dbReference type="GO" id="GO:0003676">
    <property type="term" value="F:nucleic acid binding"/>
    <property type="evidence" value="ECO:0007669"/>
    <property type="project" value="InterPro"/>
</dbReference>
<dbReference type="GO" id="GO:0016788">
    <property type="term" value="F:hydrolase activity, acting on ester bonds"/>
    <property type="evidence" value="ECO:0007669"/>
    <property type="project" value="InterPro"/>
</dbReference>
<dbReference type="Gene3D" id="3.40.1350.10">
    <property type="match status" value="1"/>
</dbReference>
<reference evidence="5" key="1">
    <citation type="journal article" date="2021" name="Proc. Natl. Acad. Sci. U.S.A.">
        <title>A Catalog of Tens of Thousands of Viruses from Human Metagenomes Reveals Hidden Associations with Chronic Diseases.</title>
        <authorList>
            <person name="Tisza M.J."/>
            <person name="Buck C.B."/>
        </authorList>
    </citation>
    <scope>NUCLEOTIDE SEQUENCE</scope>
    <source>
        <strain evidence="5">CtlMy11</strain>
    </source>
</reference>
<feature type="domain" description="VRR-NUC" evidence="4">
    <location>
        <begin position="1"/>
        <end position="81"/>
    </location>
</feature>
<evidence type="ECO:0000256" key="2">
    <source>
        <dbReference type="ARBA" id="ARBA00022722"/>
    </source>
</evidence>
<name>A0A8S5TCC7_9CAUD</name>
<comment type="cofactor">
    <cofactor evidence="1">
        <name>Mg(2+)</name>
        <dbReference type="ChEBI" id="CHEBI:18420"/>
    </cofactor>
</comment>
<keyword evidence="3" id="KW-0378">Hydrolase</keyword>
<accession>A0A8S5TCC7</accession>
<organism evidence="5">
    <name type="scientific">Podoviridae sp. ctlMy11</name>
    <dbReference type="NCBI Taxonomy" id="2827746"/>
    <lineage>
        <taxon>Viruses</taxon>
        <taxon>Duplodnaviria</taxon>
        <taxon>Heunggongvirae</taxon>
        <taxon>Uroviricota</taxon>
        <taxon>Caudoviricetes</taxon>
    </lineage>
</organism>
<proteinExistence type="predicted"/>
<sequence>MTPEGKVVALIRARVKEANGEVRKCSWEGVRGAPDLLVLLPGVHAWIEAKAHNGALRPHQVREHERLQKAGCKVFVVYGEAQAESLVSHLVALSRSVEP</sequence>
<evidence type="ECO:0000313" key="5">
    <source>
        <dbReference type="EMBL" id="DAF60957.1"/>
    </source>
</evidence>
<evidence type="ECO:0000259" key="4">
    <source>
        <dbReference type="SMART" id="SM00990"/>
    </source>
</evidence>
<evidence type="ECO:0000256" key="1">
    <source>
        <dbReference type="ARBA" id="ARBA00001946"/>
    </source>
</evidence>
<protein>
    <submittedName>
        <fullName evidence="5">Nuclease</fullName>
    </submittedName>
</protein>
<keyword evidence="2" id="KW-0540">Nuclease</keyword>
<dbReference type="InterPro" id="IPR011856">
    <property type="entry name" value="tRNA_endonuc-like_dom_sf"/>
</dbReference>
<evidence type="ECO:0000256" key="3">
    <source>
        <dbReference type="ARBA" id="ARBA00022801"/>
    </source>
</evidence>
<dbReference type="GO" id="GO:0004518">
    <property type="term" value="F:nuclease activity"/>
    <property type="evidence" value="ECO:0007669"/>
    <property type="project" value="UniProtKB-KW"/>
</dbReference>
<dbReference type="InterPro" id="IPR014883">
    <property type="entry name" value="VRR_NUC"/>
</dbReference>